<feature type="compositionally biased region" description="Basic and acidic residues" evidence="6">
    <location>
        <begin position="1626"/>
        <end position="1651"/>
    </location>
</feature>
<proteinExistence type="predicted"/>
<evidence type="ECO:0000256" key="4">
    <source>
        <dbReference type="ARBA" id="ARBA00022729"/>
    </source>
</evidence>
<feature type="compositionally biased region" description="Basic and acidic residues" evidence="6">
    <location>
        <begin position="154"/>
        <end position="185"/>
    </location>
</feature>
<dbReference type="InterPro" id="IPR059115">
    <property type="entry name" value="Rib"/>
</dbReference>
<dbReference type="RefSeq" id="WP_172497872.1">
    <property type="nucleotide sequence ID" value="NZ_CP050965.1"/>
</dbReference>
<keyword evidence="9" id="KW-1185">Reference proteome</keyword>
<feature type="compositionally biased region" description="Basic and acidic residues" evidence="6">
    <location>
        <begin position="1330"/>
        <end position="1340"/>
    </location>
</feature>
<evidence type="ECO:0000256" key="2">
    <source>
        <dbReference type="ARBA" id="ARBA00022512"/>
    </source>
</evidence>
<dbReference type="InterPro" id="IPR041495">
    <property type="entry name" value="Mub_B2"/>
</dbReference>
<gene>
    <name evidence="8" type="ORF">FOC48_04620</name>
</gene>
<organism evidence="8 9">
    <name type="scientific">Gemella haemolysans</name>
    <dbReference type="NCBI Taxonomy" id="1379"/>
    <lineage>
        <taxon>Bacteria</taxon>
        <taxon>Bacillati</taxon>
        <taxon>Bacillota</taxon>
        <taxon>Bacilli</taxon>
        <taxon>Bacillales</taxon>
        <taxon>Gemellaceae</taxon>
        <taxon>Gemella</taxon>
    </lineage>
</organism>
<evidence type="ECO:0000256" key="5">
    <source>
        <dbReference type="ARBA" id="ARBA00023088"/>
    </source>
</evidence>
<feature type="compositionally biased region" description="Polar residues" evidence="6">
    <location>
        <begin position="327"/>
        <end position="349"/>
    </location>
</feature>
<name>A0ABX6KHH2_9BACL</name>
<dbReference type="Gene3D" id="2.60.40.10">
    <property type="entry name" value="Immunoglobulins"/>
    <property type="match status" value="1"/>
</dbReference>
<dbReference type="InterPro" id="IPR013783">
    <property type="entry name" value="Ig-like_fold"/>
</dbReference>
<evidence type="ECO:0000256" key="3">
    <source>
        <dbReference type="ARBA" id="ARBA00022525"/>
    </source>
</evidence>
<dbReference type="Gene3D" id="3.10.20.470">
    <property type="match status" value="2"/>
</dbReference>
<evidence type="ECO:0000313" key="8">
    <source>
        <dbReference type="EMBL" id="QIX88087.1"/>
    </source>
</evidence>
<keyword evidence="4" id="KW-0732">Signal</keyword>
<comment type="subcellular location">
    <subcellularLocation>
        <location evidence="1">Secreted</location>
        <location evidence="1">Cell wall</location>
        <topology evidence="1">Peptidoglycan-anchor</topology>
    </subcellularLocation>
</comment>
<dbReference type="Pfam" id="PF17966">
    <property type="entry name" value="Muc_B2"/>
    <property type="match status" value="2"/>
</dbReference>
<feature type="compositionally biased region" description="Low complexity" evidence="6">
    <location>
        <begin position="962"/>
        <end position="975"/>
    </location>
</feature>
<sequence length="2500" mass="269415">MYSKNNKKMNEQKQLEKVNQYGIKKFNVGTASVLVAAGFAFLGGGNALASNDTVVNNANESATTPAATTTAKEETPAPTVAKANRANLSAAIARVQNAIAKATVTEKTASAIEEGKAELANAQALEASETATQGEVDKATVALKNRAFVLESMPKAKAEPKETSEAKPKAEVKEEKVNKNQDLRNGKAIPGKGESGFRTTPTGVGEKAAEGPTSNNKRGVGANPVDNVISSLKNQFGDIDFNTPDVVKKSTTVENQYSRNNAAIPNPAPEKLGKITYNWKEKRIENEIDGWKIEGTNNYVTAIKPEAPTEVAADRPAGFEPKPSKVYDNNGSIERQYNDTPTPNNPLAPNKANQNYANGVNYSSVPGVPLNNAEHSAVGKGYYIQLNKKGTQISKEFNVNPNSRLYLSALTGGAYGNMGTAGTGEKVEITVTDADTGEVLRTVTDANNNSETTHVSTPYGDGGNGNGFGFWRTIINTPNTTKKIKITIKALEDGPAFKKTYPVNGKTEIEDGYFVGGVNLTVGAALEMTTDVIRNKSTSSYGQDVLYKDKESGQLRVTVKNVGGLPTYGAYEYTVKIPEGVELKDSVKKANEWNWPGPYQVVSYDETTRTLRLKFNAGDSDPAKNGTRTFGIDFTTAKNFKGTATFKVTAEIKEGFTDLQGNRVLENTGVVNPNSPYRNTFNALGNTDNPDYYYNKTIYIDTVKPVAPTVEPVHTDSIIGEKTDKNQVKELLVSVPTEKQTNLTDETREKQDIAENDRNNGTNRDANTEVENIKEAIGGLTSLKVTLPNSKTPITLTKKADGWYNGATKVEVRDGKLVVPVPAGTDLTEANETTNPDKRIKVTVLDKAGNESDPAYANVLNEAPTVAVEKRDLYVYKTKEADKWNNAKVLEKAKPSATDLEDDRDGVESTKPTIAVSNAGNLDTTTVGDYTVKVQSTDSEGKKSTEVDVTVHVLDLIKVDPTVTTDPTNPSTTAPVSPKTADTPVKEGDENLGKYPAGVTREDLVKEVTRTIKYLKEEDANKDDATPLYAEKVQKVTYKRTATVNPETKEVTYSDWEVYNEADKLTDAKADGTNGKYNSAESRVINNYLLVDNADKLVPEKDAPKPTQNGTVSSEVKKVLYKEIGSFVPEYPAGKKPQGAPEKINYPNHPTDPTKPGDFSTVTIPYVPGYTPVYNGQELTPKNPNDPTQGYNVPEGFTPADNFGTSPITYTPSTQKAKVVIEKKVDGGANEVVSTFDLTGKSGSELPASTDVDNKIKELKNQGYEVESDEYHTQDNHYPTFDDKEDVNPTDGSSAPSQTFKIVVKPRIVEVSSSTPHEKDSPVDPNGENPDLKWPDGLKESDLNTTAKRVISYVKKDSDTAPEVKAKDDTVQTVPFTRKASVNLVTKEVTYTDWESPNKTWDKVGVDVLPGYIADKKEIPAKEAVTPVKDTKVIPDETDKVTYTKIGSWIPVDPTTGKDGEPIPFPNDPNDPTKTGEITQIIPHKDGYTPKDGNGTPLEPVNPANPEQGYKPPKITDPKANIKITYDKDDQKAKVKFVSVDEKGVETPLDAKYNIDDLTGKSGDKIPEEKVQARVDVLKSMGYDIVDNPFDQDPTFDTRKETDQEFTIKVKPKVSTAKPVYVVEGDKPSSEKLKDAVTTKGNEKTVDETKLPETTGKVGDDTLTAPVTVTYGSGVNKREEIVPVPVTVLPKVKPEGVVVLKNSDKTKLEKAIKEEAEKAAKNLKGLPEGVTVTVTNVETNTVPGTENAGKQTPAKVQVKYTDKDGNEITKVIEVPVNVVEALPKPIETPVTKTPLTPEDYTKGIKIPEGGKVTNVENLPDLTTPGKKDPVKVTVTLPNGKTITVEVPVTVTPVKEIETPVTKTPLTPEDYTKGITIPEGGKVTNVENIPDLTTPGKKDPVKVTVELPNGKTITVEVPVNVTPVKEIETPVTKTPLTPEDYTKGITIPEGGKVTNVENIPDLTTPGKKDPVKVTVELPNGKTITVEVPVNVTPVKKIETPVTKTPLTPEDYTKGIKIPEGGKVTNVENIPDLTTPGKKDPVKVTVELPNGKVVTVEVPITVTPVKEIETPVTKTPLTPEDYTKGIKIPEGGKVTNVENIPDLTTPGKKDPVKVTVELPNGKVVTVEVPITVTPVKEIETPVTKTPLTPEDYTKGIKIPEGGKVTNVENIPDLTTPGKKDPVKVTVELPNGKVVTVEVPITVTPVKEIEIPVTKTPLTPEDYTKGIKIPEGGKVTNVENIPDLTTPGKKNPVKVTVELPNGKTITVEVPVNVTPVKDIVKNIGDPITNEDVEKNVKIPEGGKIVSIGDKPGTDTPGVKPVVPVVIELPNGKQITVEVPVIVKPKVTPVVVKVGTPVTEEDVKKHVDLPEGWKVTKVGEIPTTATPGAKPSVTVEVELPDGRKVTVEVPVTVTPKHVEPSTPAGPTTPEQPQGENGNKPQPETPAKPEKPSENTKPEVPKAPVAKAGEKVLPNTGIADNNSALAGLGLAILGLATAARRRKQK</sequence>
<dbReference type="InterPro" id="IPR019931">
    <property type="entry name" value="LPXTG_anchor"/>
</dbReference>
<dbReference type="InterPro" id="IPR041558">
    <property type="entry name" value="MucBP_2"/>
</dbReference>
<dbReference type="NCBIfam" id="TIGR01167">
    <property type="entry name" value="LPXTG_anchor"/>
    <property type="match status" value="1"/>
</dbReference>
<feature type="compositionally biased region" description="Basic and acidic residues" evidence="6">
    <location>
        <begin position="745"/>
        <end position="758"/>
    </location>
</feature>
<feature type="domain" description="Gram-positive cocci surface proteins LPxTG" evidence="7">
    <location>
        <begin position="2468"/>
        <end position="2500"/>
    </location>
</feature>
<keyword evidence="2" id="KW-0134">Cell wall</keyword>
<feature type="region of interest" description="Disordered" evidence="6">
    <location>
        <begin position="154"/>
        <end position="222"/>
    </location>
</feature>
<dbReference type="PROSITE" id="PS50847">
    <property type="entry name" value="GRAM_POS_ANCHORING"/>
    <property type="match status" value="1"/>
</dbReference>
<feature type="region of interest" description="Disordered" evidence="6">
    <location>
        <begin position="1626"/>
        <end position="1659"/>
    </location>
</feature>
<evidence type="ECO:0000256" key="6">
    <source>
        <dbReference type="SAM" id="MobiDB-lite"/>
    </source>
</evidence>
<evidence type="ECO:0000313" key="9">
    <source>
        <dbReference type="Proteomes" id="UP000501205"/>
    </source>
</evidence>
<dbReference type="Pfam" id="PF00746">
    <property type="entry name" value="Gram_pos_anchor"/>
    <property type="match status" value="1"/>
</dbReference>
<feature type="compositionally biased region" description="Basic and acidic residues" evidence="6">
    <location>
        <begin position="2442"/>
        <end position="2455"/>
    </location>
</feature>
<keyword evidence="5" id="KW-0572">Peptidoglycan-anchor</keyword>
<feature type="region of interest" description="Disordered" evidence="6">
    <location>
        <begin position="1584"/>
        <end position="1603"/>
    </location>
</feature>
<dbReference type="Pfam" id="PF17965">
    <property type="entry name" value="MucBP_2"/>
    <property type="match status" value="2"/>
</dbReference>
<feature type="region of interest" description="Disordered" evidence="6">
    <location>
        <begin position="962"/>
        <end position="995"/>
    </location>
</feature>
<dbReference type="Pfam" id="PF08428">
    <property type="entry name" value="Rib"/>
    <property type="match status" value="2"/>
</dbReference>
<feature type="region of interest" description="Disordered" evidence="6">
    <location>
        <begin position="738"/>
        <end position="766"/>
    </location>
</feature>
<accession>A0ABX6KHH2</accession>
<feature type="region of interest" description="Disordered" evidence="6">
    <location>
        <begin position="1266"/>
        <end position="1340"/>
    </location>
</feature>
<dbReference type="Gene3D" id="2.60.40.4300">
    <property type="match status" value="2"/>
</dbReference>
<feature type="region of interest" description="Disordered" evidence="6">
    <location>
        <begin position="1452"/>
        <end position="1519"/>
    </location>
</feature>
<dbReference type="InterPro" id="IPR005877">
    <property type="entry name" value="YSIRK_signal_dom"/>
</dbReference>
<evidence type="ECO:0000256" key="1">
    <source>
        <dbReference type="ARBA" id="ARBA00004168"/>
    </source>
</evidence>
<dbReference type="NCBIfam" id="TIGR01168">
    <property type="entry name" value="YSIRK_signal"/>
    <property type="match status" value="1"/>
</dbReference>
<feature type="compositionally biased region" description="Polar residues" evidence="6">
    <location>
        <begin position="2420"/>
        <end position="2437"/>
    </location>
</feature>
<feature type="compositionally biased region" description="Polar residues" evidence="6">
    <location>
        <begin position="1290"/>
        <end position="1300"/>
    </location>
</feature>
<dbReference type="EMBL" id="CP050965">
    <property type="protein sequence ID" value="QIX88087.1"/>
    <property type="molecule type" value="Genomic_DNA"/>
</dbReference>
<dbReference type="Proteomes" id="UP000501205">
    <property type="component" value="Chromosome"/>
</dbReference>
<feature type="region of interest" description="Disordered" evidence="6">
    <location>
        <begin position="311"/>
        <end position="349"/>
    </location>
</feature>
<protein>
    <submittedName>
        <fullName evidence="8">YSIRK-type signal peptide-containing protein</fullName>
    </submittedName>
</protein>
<dbReference type="Pfam" id="PF04650">
    <property type="entry name" value="YSIRK_signal"/>
    <property type="match status" value="1"/>
</dbReference>
<evidence type="ECO:0000259" key="7">
    <source>
        <dbReference type="PROSITE" id="PS50847"/>
    </source>
</evidence>
<feature type="region of interest" description="Disordered" evidence="6">
    <location>
        <begin position="2405"/>
        <end position="2477"/>
    </location>
</feature>
<reference evidence="8 9" key="1">
    <citation type="submission" date="2019-11" db="EMBL/GenBank/DDBJ databases">
        <title>FDA dAtabase for Regulatory Grade micrObial Sequences (FDA-ARGOS): Supporting development and validation of Infectious Disease Dx tests.</title>
        <authorList>
            <person name="Damon A."/>
            <person name="Tallon L."/>
            <person name="Sadzewicz L."/>
            <person name="Vavikolanu K."/>
            <person name="Mehta A."/>
            <person name="Aluvathingal J."/>
            <person name="Nadendla S."/>
            <person name="Myers T."/>
            <person name="Yan Y."/>
            <person name="Sichtig H."/>
        </authorList>
    </citation>
    <scope>NUCLEOTIDE SEQUENCE [LARGE SCALE GENOMIC DNA]</scope>
    <source>
        <strain evidence="8 9">FDAARGOS_740</strain>
    </source>
</reference>
<keyword evidence="3" id="KW-0964">Secreted</keyword>